<dbReference type="Gene3D" id="3.40.50.1820">
    <property type="entry name" value="alpha/beta hydrolase"/>
    <property type="match status" value="1"/>
</dbReference>
<dbReference type="OrthoDB" id="8119704at2759"/>
<name>A0A0A1T534_9HYPO</name>
<dbReference type="Pfam" id="PF12697">
    <property type="entry name" value="Abhydrolase_6"/>
    <property type="match status" value="1"/>
</dbReference>
<dbReference type="Proteomes" id="UP000039046">
    <property type="component" value="Unassembled WGS sequence"/>
</dbReference>
<dbReference type="HOGENOM" id="CLU_051715_1_0_1"/>
<feature type="domain" description="AB hydrolase-1" evidence="1">
    <location>
        <begin position="35"/>
        <end position="309"/>
    </location>
</feature>
<evidence type="ECO:0000313" key="2">
    <source>
        <dbReference type="EMBL" id="CEJ92266.1"/>
    </source>
</evidence>
<dbReference type="PANTHER" id="PTHR43194:SF2">
    <property type="entry name" value="PEROXISOMAL MEMBRANE PROTEIN LPX1"/>
    <property type="match status" value="1"/>
</dbReference>
<evidence type="ECO:0000259" key="1">
    <source>
        <dbReference type="Pfam" id="PF12697"/>
    </source>
</evidence>
<proteinExistence type="predicted"/>
<organism evidence="2 3">
    <name type="scientific">[Torrubiella] hemipterigena</name>
    <dbReference type="NCBI Taxonomy" id="1531966"/>
    <lineage>
        <taxon>Eukaryota</taxon>
        <taxon>Fungi</taxon>
        <taxon>Dikarya</taxon>
        <taxon>Ascomycota</taxon>
        <taxon>Pezizomycotina</taxon>
        <taxon>Sordariomycetes</taxon>
        <taxon>Hypocreomycetidae</taxon>
        <taxon>Hypocreales</taxon>
        <taxon>Clavicipitaceae</taxon>
        <taxon>Clavicipitaceae incertae sedis</taxon>
        <taxon>'Torrubiella' clade</taxon>
    </lineage>
</organism>
<dbReference type="SUPFAM" id="SSF53474">
    <property type="entry name" value="alpha/beta-Hydrolases"/>
    <property type="match status" value="1"/>
</dbReference>
<sequence>MSALPIEQLLLPTPSGNLEVLTCTPPSSKTNQAPILCLHGAYCSASDYRNFLSYFASHGYPSYSLSIRGHGQSWSQSWLTKNLFTTLDDYVADITAALNVIAGRHPNKSPPILMGHSFGGGQLQYLLGQLGSGRLPSRDIAGLVLLAAAPLSGGGKEIMANWELVEAGPEGYKHIWSPRAQLHTADQVRAAFFHDKTENKVIDYWLEKCKTPLEGIRIGLSVMWPFATAEDVLSGLCGLESKPKRKVLCVTGDRDRLTPPSMAEENAKAYAEALTKQGHSEVSGETICNTVVAECAHHLAMDVGWERCAETIINWIEGNNI</sequence>
<gene>
    <name evidence="2" type="ORF">VHEMI07927</name>
</gene>
<accession>A0A0A1T534</accession>
<dbReference type="EMBL" id="CDHN01000004">
    <property type="protein sequence ID" value="CEJ92266.1"/>
    <property type="molecule type" value="Genomic_DNA"/>
</dbReference>
<reference evidence="2 3" key="1">
    <citation type="journal article" date="2015" name="Genome Announc.">
        <title>Draft Genome Sequence and Gene Annotation of the Entomopathogenic Fungus Verticillium hemipterigenum.</title>
        <authorList>
            <person name="Horn F."/>
            <person name="Habel A."/>
            <person name="Scharf D.H."/>
            <person name="Dworschak J."/>
            <person name="Brakhage A.A."/>
            <person name="Guthke R."/>
            <person name="Hertweck C."/>
            <person name="Linde J."/>
        </authorList>
    </citation>
    <scope>NUCLEOTIDE SEQUENCE [LARGE SCALE GENOMIC DNA]</scope>
</reference>
<keyword evidence="3" id="KW-1185">Reference proteome</keyword>
<dbReference type="AlphaFoldDB" id="A0A0A1T534"/>
<dbReference type="PANTHER" id="PTHR43194">
    <property type="entry name" value="HYDROLASE ALPHA/BETA FOLD FAMILY"/>
    <property type="match status" value="1"/>
</dbReference>
<dbReference type="InterPro" id="IPR029058">
    <property type="entry name" value="AB_hydrolase_fold"/>
</dbReference>
<dbReference type="InterPro" id="IPR050228">
    <property type="entry name" value="Carboxylesterase_BioH"/>
</dbReference>
<dbReference type="STRING" id="1531966.A0A0A1T534"/>
<evidence type="ECO:0000313" key="3">
    <source>
        <dbReference type="Proteomes" id="UP000039046"/>
    </source>
</evidence>
<protein>
    <recommendedName>
        <fullName evidence="1">AB hydrolase-1 domain-containing protein</fullName>
    </recommendedName>
</protein>
<dbReference type="InterPro" id="IPR000073">
    <property type="entry name" value="AB_hydrolase_1"/>
</dbReference>